<feature type="transmembrane region" description="Helical" evidence="2">
    <location>
        <begin position="46"/>
        <end position="66"/>
    </location>
</feature>
<keyword evidence="1" id="KW-0175">Coiled coil</keyword>
<dbReference type="PROSITE" id="PS51257">
    <property type="entry name" value="PROKAR_LIPOPROTEIN"/>
    <property type="match status" value="1"/>
</dbReference>
<keyword evidence="2" id="KW-0472">Membrane</keyword>
<gene>
    <name evidence="3" type="ORF">EVOR1521_LOCUS3455</name>
</gene>
<keyword evidence="4" id="KW-1185">Reference proteome</keyword>
<evidence type="ECO:0000313" key="3">
    <source>
        <dbReference type="EMBL" id="CAJ1373716.1"/>
    </source>
</evidence>
<name>A0AA36HRI4_9DINO</name>
<sequence length="273" mass="30101">MSSRTYGSAAMAVACAGAGAFLIPGQGVGGAVAPRGHAGPKAEATGATLSVAAPLALGTAAVAVACKRRTQTRAVQQRAPLLNGLEDAIQSRLEERLKRQHKIASEMQRNNDAFKKQLEEELASHMGLKDQLKTRIRALQTIYDDANDKLELSQSLSQKSKESCCELEDQVSDLERNLREVDSKNRARISQLEGEAKEKEVKLDQLNLATGRLQESIRELEETRQVEKKDASERESSRFARLCRSDRTRFKWPCSTMSQCSKSCAAAAINWRR</sequence>
<organism evidence="3 4">
    <name type="scientific">Effrenium voratum</name>
    <dbReference type="NCBI Taxonomy" id="2562239"/>
    <lineage>
        <taxon>Eukaryota</taxon>
        <taxon>Sar</taxon>
        <taxon>Alveolata</taxon>
        <taxon>Dinophyceae</taxon>
        <taxon>Suessiales</taxon>
        <taxon>Symbiodiniaceae</taxon>
        <taxon>Effrenium</taxon>
    </lineage>
</organism>
<comment type="caution">
    <text evidence="3">The sequence shown here is derived from an EMBL/GenBank/DDBJ whole genome shotgun (WGS) entry which is preliminary data.</text>
</comment>
<dbReference type="AlphaFoldDB" id="A0AA36HRI4"/>
<keyword evidence="2" id="KW-1133">Transmembrane helix</keyword>
<reference evidence="3" key="1">
    <citation type="submission" date="2023-08" db="EMBL/GenBank/DDBJ databases">
        <authorList>
            <person name="Chen Y."/>
            <person name="Shah S."/>
            <person name="Dougan E. K."/>
            <person name="Thang M."/>
            <person name="Chan C."/>
        </authorList>
    </citation>
    <scope>NUCLEOTIDE SEQUENCE</scope>
</reference>
<dbReference type="Proteomes" id="UP001178507">
    <property type="component" value="Unassembled WGS sequence"/>
</dbReference>
<evidence type="ECO:0000256" key="2">
    <source>
        <dbReference type="SAM" id="Phobius"/>
    </source>
</evidence>
<dbReference type="EMBL" id="CAUJNA010000212">
    <property type="protein sequence ID" value="CAJ1373716.1"/>
    <property type="molecule type" value="Genomic_DNA"/>
</dbReference>
<evidence type="ECO:0000313" key="4">
    <source>
        <dbReference type="Proteomes" id="UP001178507"/>
    </source>
</evidence>
<proteinExistence type="predicted"/>
<evidence type="ECO:0000256" key="1">
    <source>
        <dbReference type="SAM" id="Coils"/>
    </source>
</evidence>
<accession>A0AA36HRI4</accession>
<keyword evidence="2" id="KW-0812">Transmembrane</keyword>
<feature type="coiled-coil region" evidence="1">
    <location>
        <begin position="104"/>
        <end position="149"/>
    </location>
</feature>
<protein>
    <submittedName>
        <fullName evidence="3">Uncharacterized protein</fullName>
    </submittedName>
</protein>
<feature type="coiled-coil region" evidence="1">
    <location>
        <begin position="189"/>
        <end position="223"/>
    </location>
</feature>